<evidence type="ECO:0000256" key="1">
    <source>
        <dbReference type="SAM" id="MobiDB-lite"/>
    </source>
</evidence>
<dbReference type="AlphaFoldDB" id="A0A1B7YU09"/>
<dbReference type="Proteomes" id="UP000092177">
    <property type="component" value="Chromosome 1"/>
</dbReference>
<evidence type="ECO:0000313" key="2">
    <source>
        <dbReference type="EMBL" id="OBR15527.1"/>
    </source>
</evidence>
<name>A0A1B7YU09_COLHI</name>
<accession>A0A1B7YU09</accession>
<dbReference type="RefSeq" id="XP_018164044.1">
    <property type="nucleotide sequence ID" value="XM_018295682.1"/>
</dbReference>
<protein>
    <submittedName>
        <fullName evidence="2">Uncharacterized protein</fullName>
    </submittedName>
</protein>
<dbReference type="KEGG" id="chig:CH63R_00707"/>
<proteinExistence type="predicted"/>
<dbReference type="GeneID" id="28859789"/>
<organism evidence="2 3">
    <name type="scientific">Colletotrichum higginsianum (strain IMI 349063)</name>
    <name type="common">Crucifer anthracnose fungus</name>
    <dbReference type="NCBI Taxonomy" id="759273"/>
    <lineage>
        <taxon>Eukaryota</taxon>
        <taxon>Fungi</taxon>
        <taxon>Dikarya</taxon>
        <taxon>Ascomycota</taxon>
        <taxon>Pezizomycotina</taxon>
        <taxon>Sordariomycetes</taxon>
        <taxon>Hypocreomycetidae</taxon>
        <taxon>Glomerellales</taxon>
        <taxon>Glomerellaceae</taxon>
        <taxon>Colletotrichum</taxon>
        <taxon>Colletotrichum destructivum species complex</taxon>
    </lineage>
</organism>
<dbReference type="VEuPathDB" id="FungiDB:CH63R_00707"/>
<gene>
    <name evidence="2" type="ORF">CH63R_00707</name>
</gene>
<feature type="region of interest" description="Disordered" evidence="1">
    <location>
        <begin position="1"/>
        <end position="30"/>
    </location>
</feature>
<reference evidence="3" key="1">
    <citation type="journal article" date="2017" name="BMC Genomics">
        <title>Gapless genome assembly of Colletotrichum higginsianum reveals chromosome structure and association of transposable elements with secondary metabolite gene clusters.</title>
        <authorList>
            <person name="Dallery J.-F."/>
            <person name="Lapalu N."/>
            <person name="Zampounis A."/>
            <person name="Pigne S."/>
            <person name="Luyten I."/>
            <person name="Amselem J."/>
            <person name="Wittenberg A.H.J."/>
            <person name="Zhou S."/>
            <person name="de Queiroz M.V."/>
            <person name="Robin G.P."/>
            <person name="Auger A."/>
            <person name="Hainaut M."/>
            <person name="Henrissat B."/>
            <person name="Kim K.-T."/>
            <person name="Lee Y.-H."/>
            <person name="Lespinet O."/>
            <person name="Schwartz D.C."/>
            <person name="Thon M.R."/>
            <person name="O'Connell R.J."/>
        </authorList>
    </citation>
    <scope>NUCLEOTIDE SEQUENCE [LARGE SCALE GENOMIC DNA]</scope>
    <source>
        <strain evidence="3">IMI 349063</strain>
    </source>
</reference>
<dbReference type="EMBL" id="LTAN01000001">
    <property type="protein sequence ID" value="OBR15527.1"/>
    <property type="molecule type" value="Genomic_DNA"/>
</dbReference>
<comment type="caution">
    <text evidence="2">The sequence shown here is derived from an EMBL/GenBank/DDBJ whole genome shotgun (WGS) entry which is preliminary data.</text>
</comment>
<evidence type="ECO:0000313" key="3">
    <source>
        <dbReference type="Proteomes" id="UP000092177"/>
    </source>
</evidence>
<keyword evidence="3" id="KW-1185">Reference proteome</keyword>
<sequence>MNPDTPGIMGARWRDSGASEDPGALNGVPGKQASQVVMVVRANQASQVARGPWLMIMAGQARQCNDGEADQRSQ</sequence>